<dbReference type="SMART" id="SM00174">
    <property type="entry name" value="RHO"/>
    <property type="match status" value="1"/>
</dbReference>
<comment type="caution">
    <text evidence="11">The sequence shown here is derived from an EMBL/GenBank/DDBJ whole genome shotgun (WGS) entry which is preliminary data.</text>
</comment>
<dbReference type="PROSITE" id="PS51420">
    <property type="entry name" value="RHO"/>
    <property type="match status" value="1"/>
</dbReference>
<dbReference type="GO" id="GO:0005886">
    <property type="term" value="C:plasma membrane"/>
    <property type="evidence" value="ECO:0007669"/>
    <property type="project" value="UniProtKB-SubCell"/>
</dbReference>
<keyword evidence="8" id="KW-0636">Prenylation</keyword>
<dbReference type="InterPro" id="IPR001806">
    <property type="entry name" value="Small_GTPase"/>
</dbReference>
<organism evidence="11 12">
    <name type="scientific">Amphibalanus amphitrite</name>
    <name type="common">Striped barnacle</name>
    <name type="synonym">Balanus amphitrite</name>
    <dbReference type="NCBI Taxonomy" id="1232801"/>
    <lineage>
        <taxon>Eukaryota</taxon>
        <taxon>Metazoa</taxon>
        <taxon>Ecdysozoa</taxon>
        <taxon>Arthropoda</taxon>
        <taxon>Crustacea</taxon>
        <taxon>Multicrustacea</taxon>
        <taxon>Cirripedia</taxon>
        <taxon>Thoracica</taxon>
        <taxon>Thoracicalcarea</taxon>
        <taxon>Balanomorpha</taxon>
        <taxon>Balanoidea</taxon>
        <taxon>Balanidae</taxon>
        <taxon>Amphibalaninae</taxon>
        <taxon>Amphibalanus</taxon>
    </lineage>
</organism>
<dbReference type="PRINTS" id="PR00449">
    <property type="entry name" value="RASTRNSFRMNG"/>
</dbReference>
<dbReference type="AlphaFoldDB" id="A0A6A4VFW7"/>
<dbReference type="Pfam" id="PF00071">
    <property type="entry name" value="Ras"/>
    <property type="match status" value="1"/>
</dbReference>
<dbReference type="GO" id="GO:0003924">
    <property type="term" value="F:GTPase activity"/>
    <property type="evidence" value="ECO:0007669"/>
    <property type="project" value="InterPro"/>
</dbReference>
<evidence type="ECO:0000313" key="11">
    <source>
        <dbReference type="EMBL" id="KAF0288361.1"/>
    </source>
</evidence>
<evidence type="ECO:0000256" key="10">
    <source>
        <dbReference type="SAM" id="MobiDB-lite"/>
    </source>
</evidence>
<dbReference type="SMART" id="SM00173">
    <property type="entry name" value="RAS"/>
    <property type="match status" value="1"/>
</dbReference>
<keyword evidence="6" id="KW-0472">Membrane</keyword>
<keyword evidence="2" id="KW-1003">Cell membrane</keyword>
<keyword evidence="12" id="KW-1185">Reference proteome</keyword>
<dbReference type="SMART" id="SM00175">
    <property type="entry name" value="RAB"/>
    <property type="match status" value="1"/>
</dbReference>
<feature type="region of interest" description="Disordered" evidence="10">
    <location>
        <begin position="23"/>
        <end position="64"/>
    </location>
</feature>
<dbReference type="InterPro" id="IPR052236">
    <property type="entry name" value="Small_GTPase_RasD"/>
</dbReference>
<evidence type="ECO:0000256" key="2">
    <source>
        <dbReference type="ARBA" id="ARBA00022475"/>
    </source>
</evidence>
<reference evidence="11 12" key="1">
    <citation type="submission" date="2019-07" db="EMBL/GenBank/DDBJ databases">
        <title>Draft genome assembly of a fouling barnacle, Amphibalanus amphitrite (Darwin, 1854): The first reference genome for Thecostraca.</title>
        <authorList>
            <person name="Kim W."/>
        </authorList>
    </citation>
    <scope>NUCLEOTIDE SEQUENCE [LARGE SCALE GENOMIC DNA]</scope>
    <source>
        <strain evidence="11">SNU_AA5</strain>
        <tissue evidence="11">Soma without cirri and trophi</tissue>
    </source>
</reference>
<dbReference type="Proteomes" id="UP000440578">
    <property type="component" value="Unassembled WGS sequence"/>
</dbReference>
<dbReference type="Gene3D" id="3.40.50.300">
    <property type="entry name" value="P-loop containing nucleotide triphosphate hydrolases"/>
    <property type="match status" value="1"/>
</dbReference>
<dbReference type="InterPro" id="IPR005225">
    <property type="entry name" value="Small_GTP-bd"/>
</dbReference>
<name>A0A6A4VFW7_AMPAM</name>
<dbReference type="OrthoDB" id="265044at2759"/>
<evidence type="ECO:0000256" key="8">
    <source>
        <dbReference type="ARBA" id="ARBA00023289"/>
    </source>
</evidence>
<dbReference type="FunFam" id="3.40.50.300:FF:000475">
    <property type="entry name" value="GTP-binding protein Rhes"/>
    <property type="match status" value="1"/>
</dbReference>
<evidence type="ECO:0000256" key="6">
    <source>
        <dbReference type="ARBA" id="ARBA00023136"/>
    </source>
</evidence>
<keyword evidence="3" id="KW-0488">Methylation</keyword>
<dbReference type="PROSITE" id="PS51421">
    <property type="entry name" value="RAS"/>
    <property type="match status" value="1"/>
</dbReference>
<dbReference type="EMBL" id="VIIS01002117">
    <property type="protein sequence ID" value="KAF0288361.1"/>
    <property type="molecule type" value="Genomic_DNA"/>
</dbReference>
<gene>
    <name evidence="11" type="primary">Rasd2_0</name>
    <name evidence="11" type="ORF">FJT64_013274</name>
</gene>
<comment type="subcellular location">
    <subcellularLocation>
        <location evidence="1">Cell membrane</location>
        <topology evidence="1">Lipid-anchor</topology>
    </subcellularLocation>
</comment>
<evidence type="ECO:0000256" key="1">
    <source>
        <dbReference type="ARBA" id="ARBA00004193"/>
    </source>
</evidence>
<keyword evidence="5" id="KW-0342">GTP-binding</keyword>
<proteinExistence type="inferred from homology"/>
<comment type="similarity">
    <text evidence="9">Belongs to the small GTPase superfamily. RasD family.</text>
</comment>
<dbReference type="NCBIfam" id="TIGR00231">
    <property type="entry name" value="small_GTP"/>
    <property type="match status" value="1"/>
</dbReference>
<evidence type="ECO:0000256" key="9">
    <source>
        <dbReference type="ARBA" id="ARBA00038061"/>
    </source>
</evidence>
<dbReference type="InterPro" id="IPR027417">
    <property type="entry name" value="P-loop_NTPase"/>
</dbReference>
<evidence type="ECO:0000256" key="7">
    <source>
        <dbReference type="ARBA" id="ARBA00023288"/>
    </source>
</evidence>
<keyword evidence="7" id="KW-0449">Lipoprotein</keyword>
<sequence>MTTCGLCTPPLFTMRPRLERRRLSLQPELAAGADRGDGALSRRRTAPALEPSLEQDEEEEKKEQKYRVVVMGSARVGKTALISQFLYDTFTPRYVKTVEDLHNGEYEVHGRTLKLEILDTSGSYQFPAMRKLSIRTADGFVLVYAIDDEDSFEQVRQLREEILEEKPSGVPIVVVANKCDLASRRQVPETQGSLVELEWDHGFVQTSAKENINIVQVFKELLSQAKVRYDLSPAVEKRRQSLPAAQLSANQLKHLQSISRKHNSKRSSCIIA</sequence>
<keyword evidence="4" id="KW-0547">Nucleotide-binding</keyword>
<evidence type="ECO:0000313" key="12">
    <source>
        <dbReference type="Proteomes" id="UP000440578"/>
    </source>
</evidence>
<protein>
    <submittedName>
        <fullName evidence="11">GTP-binding protein Rhes</fullName>
    </submittedName>
</protein>
<accession>A0A6A4VFW7</accession>
<evidence type="ECO:0000256" key="5">
    <source>
        <dbReference type="ARBA" id="ARBA00023134"/>
    </source>
</evidence>
<dbReference type="PROSITE" id="PS51419">
    <property type="entry name" value="RAB"/>
    <property type="match status" value="1"/>
</dbReference>
<dbReference type="SUPFAM" id="SSF52540">
    <property type="entry name" value="P-loop containing nucleoside triphosphate hydrolases"/>
    <property type="match status" value="1"/>
</dbReference>
<evidence type="ECO:0000256" key="4">
    <source>
        <dbReference type="ARBA" id="ARBA00022741"/>
    </source>
</evidence>
<dbReference type="PANTHER" id="PTHR46149">
    <property type="entry name" value="MIP08469P"/>
    <property type="match status" value="1"/>
</dbReference>
<evidence type="ECO:0000256" key="3">
    <source>
        <dbReference type="ARBA" id="ARBA00022481"/>
    </source>
</evidence>
<dbReference type="PANTHER" id="PTHR46149:SF7">
    <property type="entry name" value="GTP-BINDING PROTEIN DI-RAS2"/>
    <property type="match status" value="1"/>
</dbReference>
<dbReference type="GO" id="GO:0005525">
    <property type="term" value="F:GTP binding"/>
    <property type="evidence" value="ECO:0007669"/>
    <property type="project" value="UniProtKB-KW"/>
</dbReference>